<feature type="chain" id="PRO_5044819416" evidence="1">
    <location>
        <begin position="19"/>
        <end position="274"/>
    </location>
</feature>
<dbReference type="AlphaFoldDB" id="A0ABD2HS40"/>
<keyword evidence="1" id="KW-0732">Signal</keyword>
<reference evidence="2 3" key="1">
    <citation type="submission" date="2024-10" db="EMBL/GenBank/DDBJ databases">
        <authorList>
            <person name="Kim D."/>
        </authorList>
    </citation>
    <scope>NUCLEOTIDE SEQUENCE [LARGE SCALE GENOMIC DNA]</scope>
    <source>
        <strain evidence="2">BH-2024</strain>
    </source>
</reference>
<dbReference type="EMBL" id="JBICBT010001409">
    <property type="protein sequence ID" value="KAL3068042.1"/>
    <property type="molecule type" value="Genomic_DNA"/>
</dbReference>
<keyword evidence="3" id="KW-1185">Reference proteome</keyword>
<dbReference type="Proteomes" id="UP001620626">
    <property type="component" value="Unassembled WGS sequence"/>
</dbReference>
<gene>
    <name evidence="2" type="ORF">niasHT_038032</name>
</gene>
<sequence length="274" mass="28850">MFLLIALLLVAFPLFGGAIPALPNSAAALTQQQQRMMQIDAFSAVDDAQRKESDAAGGAAPFAFEPSEQKAFVLKGLRRVKNPSPPAVVPKLTADAKIIALNADDDEWRGMGRQQKQQQQHGIGRLLPPTDSLARRMSGAAAAVGTQRAQRPTATEAFGDAANGGDALINPAAFFMGGADLDRIAAPSCHLMGCVGPLANDGDIALEGRTGPGAGGTRQCHQTFVPLNGCWERGAGRDSYPVGMVCTICCECSAQLAAEMRRSRGWTNGYRIGQ</sequence>
<feature type="signal peptide" evidence="1">
    <location>
        <begin position="1"/>
        <end position="18"/>
    </location>
</feature>
<organism evidence="2 3">
    <name type="scientific">Heterodera trifolii</name>
    <dbReference type="NCBI Taxonomy" id="157864"/>
    <lineage>
        <taxon>Eukaryota</taxon>
        <taxon>Metazoa</taxon>
        <taxon>Ecdysozoa</taxon>
        <taxon>Nematoda</taxon>
        <taxon>Chromadorea</taxon>
        <taxon>Rhabditida</taxon>
        <taxon>Tylenchina</taxon>
        <taxon>Tylenchomorpha</taxon>
        <taxon>Tylenchoidea</taxon>
        <taxon>Heteroderidae</taxon>
        <taxon>Heteroderinae</taxon>
        <taxon>Heterodera</taxon>
    </lineage>
</organism>
<accession>A0ABD2HS40</accession>
<protein>
    <submittedName>
        <fullName evidence="2">Uncharacterized protein</fullName>
    </submittedName>
</protein>
<evidence type="ECO:0000313" key="3">
    <source>
        <dbReference type="Proteomes" id="UP001620626"/>
    </source>
</evidence>
<evidence type="ECO:0000256" key="1">
    <source>
        <dbReference type="SAM" id="SignalP"/>
    </source>
</evidence>
<evidence type="ECO:0000313" key="2">
    <source>
        <dbReference type="EMBL" id="KAL3068042.1"/>
    </source>
</evidence>
<name>A0ABD2HS40_9BILA</name>
<proteinExistence type="predicted"/>
<comment type="caution">
    <text evidence="2">The sequence shown here is derived from an EMBL/GenBank/DDBJ whole genome shotgun (WGS) entry which is preliminary data.</text>
</comment>